<dbReference type="EMBL" id="MU865377">
    <property type="protein sequence ID" value="KAK4225015.1"/>
    <property type="molecule type" value="Genomic_DNA"/>
</dbReference>
<dbReference type="InterPro" id="IPR022234">
    <property type="entry name" value="DUF3759"/>
</dbReference>
<evidence type="ECO:0000313" key="2">
    <source>
        <dbReference type="EMBL" id="KAK4225015.1"/>
    </source>
</evidence>
<keyword evidence="3" id="KW-1185">Reference proteome</keyword>
<comment type="caution">
    <text evidence="2">The sequence shown here is derived from an EMBL/GenBank/DDBJ whole genome shotgun (WGS) entry which is preliminary data.</text>
</comment>
<dbReference type="PANTHER" id="PTHR37450">
    <property type="entry name" value="CIPC PROTEIN"/>
    <property type="match status" value="1"/>
</dbReference>
<evidence type="ECO:0000313" key="3">
    <source>
        <dbReference type="Proteomes" id="UP001301958"/>
    </source>
</evidence>
<organism evidence="2 3">
    <name type="scientific">Podospora fimiseda</name>
    <dbReference type="NCBI Taxonomy" id="252190"/>
    <lineage>
        <taxon>Eukaryota</taxon>
        <taxon>Fungi</taxon>
        <taxon>Dikarya</taxon>
        <taxon>Ascomycota</taxon>
        <taxon>Pezizomycotina</taxon>
        <taxon>Sordariomycetes</taxon>
        <taxon>Sordariomycetidae</taxon>
        <taxon>Sordariales</taxon>
        <taxon>Podosporaceae</taxon>
        <taxon>Podospora</taxon>
    </lineage>
</organism>
<sequence>MGLFSFHEAKRLRDSIYSSDANIPEEHHHNLPHELIGGAAAFEAMHLWEKEQRRQGKPVSHGFAKEALAALAGAEADKIFEKRAGGAIGVDREEARKHARKQAEGMYDEVYGGEERWDPGMEGHESMRG</sequence>
<dbReference type="PANTHER" id="PTHR37450:SF1">
    <property type="entry name" value="CIPC PROTEIN"/>
    <property type="match status" value="1"/>
</dbReference>
<evidence type="ECO:0000256" key="1">
    <source>
        <dbReference type="SAM" id="MobiDB-lite"/>
    </source>
</evidence>
<protein>
    <recommendedName>
        <fullName evidence="4">CipC-like antibiotic response protein</fullName>
    </recommendedName>
</protein>
<dbReference type="AlphaFoldDB" id="A0AAN7BKA1"/>
<gene>
    <name evidence="2" type="ORF">QBC38DRAFT_484028</name>
</gene>
<reference evidence="2" key="1">
    <citation type="journal article" date="2023" name="Mol. Phylogenet. Evol.">
        <title>Genome-scale phylogeny and comparative genomics of the fungal order Sordariales.</title>
        <authorList>
            <person name="Hensen N."/>
            <person name="Bonometti L."/>
            <person name="Westerberg I."/>
            <person name="Brannstrom I.O."/>
            <person name="Guillou S."/>
            <person name="Cros-Aarteil S."/>
            <person name="Calhoun S."/>
            <person name="Haridas S."/>
            <person name="Kuo A."/>
            <person name="Mondo S."/>
            <person name="Pangilinan J."/>
            <person name="Riley R."/>
            <person name="LaButti K."/>
            <person name="Andreopoulos B."/>
            <person name="Lipzen A."/>
            <person name="Chen C."/>
            <person name="Yan M."/>
            <person name="Daum C."/>
            <person name="Ng V."/>
            <person name="Clum A."/>
            <person name="Steindorff A."/>
            <person name="Ohm R.A."/>
            <person name="Martin F."/>
            <person name="Silar P."/>
            <person name="Natvig D.O."/>
            <person name="Lalanne C."/>
            <person name="Gautier V."/>
            <person name="Ament-Velasquez S.L."/>
            <person name="Kruys A."/>
            <person name="Hutchinson M.I."/>
            <person name="Powell A.J."/>
            <person name="Barry K."/>
            <person name="Miller A.N."/>
            <person name="Grigoriev I.V."/>
            <person name="Debuchy R."/>
            <person name="Gladieux P."/>
            <person name="Hiltunen Thoren M."/>
            <person name="Johannesson H."/>
        </authorList>
    </citation>
    <scope>NUCLEOTIDE SEQUENCE</scope>
    <source>
        <strain evidence="2">CBS 990.96</strain>
    </source>
</reference>
<proteinExistence type="predicted"/>
<feature type="compositionally biased region" description="Basic and acidic residues" evidence="1">
    <location>
        <begin position="113"/>
        <end position="129"/>
    </location>
</feature>
<feature type="region of interest" description="Disordered" evidence="1">
    <location>
        <begin position="99"/>
        <end position="129"/>
    </location>
</feature>
<name>A0AAN7BKA1_9PEZI</name>
<dbReference type="Proteomes" id="UP001301958">
    <property type="component" value="Unassembled WGS sequence"/>
</dbReference>
<dbReference type="Pfam" id="PF12585">
    <property type="entry name" value="DUF3759"/>
    <property type="match status" value="1"/>
</dbReference>
<accession>A0AAN7BKA1</accession>
<reference evidence="2" key="2">
    <citation type="submission" date="2023-05" db="EMBL/GenBank/DDBJ databases">
        <authorList>
            <consortium name="Lawrence Berkeley National Laboratory"/>
            <person name="Steindorff A."/>
            <person name="Hensen N."/>
            <person name="Bonometti L."/>
            <person name="Westerberg I."/>
            <person name="Brannstrom I.O."/>
            <person name="Guillou S."/>
            <person name="Cros-Aarteil S."/>
            <person name="Calhoun S."/>
            <person name="Haridas S."/>
            <person name="Kuo A."/>
            <person name="Mondo S."/>
            <person name="Pangilinan J."/>
            <person name="Riley R."/>
            <person name="Labutti K."/>
            <person name="Andreopoulos B."/>
            <person name="Lipzen A."/>
            <person name="Chen C."/>
            <person name="Yanf M."/>
            <person name="Daum C."/>
            <person name="Ng V."/>
            <person name="Clum A."/>
            <person name="Ohm R."/>
            <person name="Martin F."/>
            <person name="Silar P."/>
            <person name="Natvig D."/>
            <person name="Lalanne C."/>
            <person name="Gautier V."/>
            <person name="Ament-Velasquez S.L."/>
            <person name="Kruys A."/>
            <person name="Hutchinson M.I."/>
            <person name="Powell A.J."/>
            <person name="Barry K."/>
            <person name="Miller A.N."/>
            <person name="Grigoriev I.V."/>
            <person name="Debuchy R."/>
            <person name="Gladieux P."/>
            <person name="Thoren M.H."/>
            <person name="Johannesson H."/>
        </authorList>
    </citation>
    <scope>NUCLEOTIDE SEQUENCE</scope>
    <source>
        <strain evidence="2">CBS 990.96</strain>
    </source>
</reference>
<evidence type="ECO:0008006" key="4">
    <source>
        <dbReference type="Google" id="ProtNLM"/>
    </source>
</evidence>